<proteinExistence type="predicted"/>
<keyword evidence="3" id="KW-1185">Reference proteome</keyword>
<dbReference type="PANTHER" id="PTHR13887:SF41">
    <property type="entry name" value="THIOREDOXIN SUPERFAMILY PROTEIN"/>
    <property type="match status" value="1"/>
</dbReference>
<feature type="domain" description="DSBA-like thioredoxin" evidence="1">
    <location>
        <begin position="2"/>
        <end position="195"/>
    </location>
</feature>
<evidence type="ECO:0000259" key="1">
    <source>
        <dbReference type="Pfam" id="PF01323"/>
    </source>
</evidence>
<dbReference type="Pfam" id="PF01323">
    <property type="entry name" value="DSBA"/>
    <property type="match status" value="1"/>
</dbReference>
<evidence type="ECO:0000313" key="3">
    <source>
        <dbReference type="Proteomes" id="UP001338125"/>
    </source>
</evidence>
<accession>A0ABR0SSA1</accession>
<dbReference type="EMBL" id="JAVFKD010000004">
    <property type="protein sequence ID" value="KAK5995037.1"/>
    <property type="molecule type" value="Genomic_DNA"/>
</dbReference>
<dbReference type="Gene3D" id="3.40.30.10">
    <property type="entry name" value="Glutaredoxin"/>
    <property type="match status" value="1"/>
</dbReference>
<dbReference type="InterPro" id="IPR036249">
    <property type="entry name" value="Thioredoxin-like_sf"/>
</dbReference>
<name>A0ABR0SSA1_9HYPO</name>
<dbReference type="PANTHER" id="PTHR13887">
    <property type="entry name" value="GLUTATHIONE S-TRANSFERASE KAPPA"/>
    <property type="match status" value="1"/>
</dbReference>
<evidence type="ECO:0000313" key="2">
    <source>
        <dbReference type="EMBL" id="KAK5995037.1"/>
    </source>
</evidence>
<comment type="caution">
    <text evidence="2">The sequence shown here is derived from an EMBL/GenBank/DDBJ whole genome shotgun (WGS) entry which is preliminary data.</text>
</comment>
<gene>
    <name evidence="2" type="ORF">PT974_03430</name>
</gene>
<sequence>MDVYVDLVCPWCFIEKHSLESLIRRYRTQHPEIQFDVRWRPFYIVSGLKKGTDKRGMYERVRAPYPDFLNRIQTAGSKHDIAFSIRGSTGSTRQGHKLMALALQRLGAAGQARVVEALYQGHFEDGRDVSDEAWLVQVGVQAGLPEEVVRLEMEDEDASRRVDAEAEMAREVRGVEAVPCVMVQGKYKVGGFQEGHVFEGLFDKIRLAGEF</sequence>
<dbReference type="CDD" id="cd03024">
    <property type="entry name" value="DsbA_FrnE"/>
    <property type="match status" value="1"/>
</dbReference>
<reference evidence="2 3" key="1">
    <citation type="submission" date="2024-01" db="EMBL/GenBank/DDBJ databases">
        <title>Complete genome of Cladobotryum mycophilum ATHUM6906.</title>
        <authorList>
            <person name="Christinaki A.C."/>
            <person name="Myridakis A.I."/>
            <person name="Kouvelis V.N."/>
        </authorList>
    </citation>
    <scope>NUCLEOTIDE SEQUENCE [LARGE SCALE GENOMIC DNA]</scope>
    <source>
        <strain evidence="2 3">ATHUM6906</strain>
    </source>
</reference>
<dbReference type="SUPFAM" id="SSF52833">
    <property type="entry name" value="Thioredoxin-like"/>
    <property type="match status" value="1"/>
</dbReference>
<protein>
    <recommendedName>
        <fullName evidence="1">DSBA-like thioredoxin domain-containing protein</fullName>
    </recommendedName>
</protein>
<dbReference type="Proteomes" id="UP001338125">
    <property type="component" value="Unassembled WGS sequence"/>
</dbReference>
<organism evidence="2 3">
    <name type="scientific">Cladobotryum mycophilum</name>
    <dbReference type="NCBI Taxonomy" id="491253"/>
    <lineage>
        <taxon>Eukaryota</taxon>
        <taxon>Fungi</taxon>
        <taxon>Dikarya</taxon>
        <taxon>Ascomycota</taxon>
        <taxon>Pezizomycotina</taxon>
        <taxon>Sordariomycetes</taxon>
        <taxon>Hypocreomycetidae</taxon>
        <taxon>Hypocreales</taxon>
        <taxon>Hypocreaceae</taxon>
        <taxon>Cladobotryum</taxon>
    </lineage>
</organism>
<dbReference type="InterPro" id="IPR001853">
    <property type="entry name" value="DSBA-like_thioredoxin_dom"/>
</dbReference>